<dbReference type="Gene3D" id="3.40.50.2300">
    <property type="match status" value="1"/>
</dbReference>
<dbReference type="InterPro" id="IPR016032">
    <property type="entry name" value="Sig_transdc_resp-reg_C-effctor"/>
</dbReference>
<feature type="region of interest" description="Disordered" evidence="4">
    <location>
        <begin position="1"/>
        <end position="39"/>
    </location>
</feature>
<evidence type="ECO:0000256" key="2">
    <source>
        <dbReference type="ARBA" id="ARBA00023125"/>
    </source>
</evidence>
<keyword evidence="2" id="KW-0238">DNA-binding</keyword>
<dbReference type="InterPro" id="IPR000792">
    <property type="entry name" value="Tscrpt_reg_LuxR_C"/>
</dbReference>
<dbReference type="RefSeq" id="WP_167515248.1">
    <property type="nucleotide sequence ID" value="NZ_BHZC01000001.1"/>
</dbReference>
<keyword evidence="1" id="KW-0805">Transcription regulation</keyword>
<evidence type="ECO:0000256" key="1">
    <source>
        <dbReference type="ARBA" id="ARBA00023015"/>
    </source>
</evidence>
<proteinExistence type="predicted"/>
<evidence type="ECO:0000259" key="5">
    <source>
        <dbReference type="PROSITE" id="PS50043"/>
    </source>
</evidence>
<feature type="compositionally biased region" description="Basic and acidic residues" evidence="4">
    <location>
        <begin position="25"/>
        <end position="39"/>
    </location>
</feature>
<evidence type="ECO:0000256" key="4">
    <source>
        <dbReference type="SAM" id="MobiDB-lite"/>
    </source>
</evidence>
<sequence>MAVPPPDGRSPRVAGATHLAALRPPADRGGRSADTERSADPVSVAVLADDPITLDGTVAFLRSKPLISVLGDDRLTEADVVLILVSPEGTDEALARLERRDAWQRPAQRLIMVTDSMSEYQLMRAVAHGLTDVLPRAQSDLGAIADAVCDRRQRTGVADSLVTLLHHLQRDILEPHQLNAAGFDTREMNILRMLADGWSTGEVAKELGYSERTIKNVIHTMLARLGLRNRTHAVAHAIRSGTV</sequence>
<dbReference type="AlphaFoldDB" id="A0A7U9Q582"/>
<organism evidence="6 7">
    <name type="scientific">Streptomyces chrestomyceticus JCM 4735</name>
    <dbReference type="NCBI Taxonomy" id="1306181"/>
    <lineage>
        <taxon>Bacteria</taxon>
        <taxon>Bacillati</taxon>
        <taxon>Actinomycetota</taxon>
        <taxon>Actinomycetes</taxon>
        <taxon>Kitasatosporales</taxon>
        <taxon>Streptomycetaceae</taxon>
        <taxon>Streptomyces</taxon>
    </lineage>
</organism>
<dbReference type="GeneID" id="95626640"/>
<evidence type="ECO:0000313" key="7">
    <source>
        <dbReference type="Proteomes" id="UP000287830"/>
    </source>
</evidence>
<name>A0A7U9Q582_9ACTN</name>
<dbReference type="Pfam" id="PF00196">
    <property type="entry name" value="GerE"/>
    <property type="match status" value="1"/>
</dbReference>
<dbReference type="PANTHER" id="PTHR44688">
    <property type="entry name" value="DNA-BINDING TRANSCRIPTIONAL ACTIVATOR DEVR_DOSR"/>
    <property type="match status" value="1"/>
</dbReference>
<comment type="caution">
    <text evidence="6">The sequence shown here is derived from an EMBL/GenBank/DDBJ whole genome shotgun (WGS) entry which is preliminary data.</text>
</comment>
<accession>A0A7U9Q582</accession>
<dbReference type="CDD" id="cd06170">
    <property type="entry name" value="LuxR_C_like"/>
    <property type="match status" value="1"/>
</dbReference>
<dbReference type="PANTHER" id="PTHR44688:SF16">
    <property type="entry name" value="DNA-BINDING TRANSCRIPTIONAL ACTIVATOR DEVR_DOSR"/>
    <property type="match status" value="1"/>
</dbReference>
<dbReference type="PROSITE" id="PS50043">
    <property type="entry name" value="HTH_LUXR_2"/>
    <property type="match status" value="1"/>
</dbReference>
<evidence type="ECO:0000256" key="3">
    <source>
        <dbReference type="ARBA" id="ARBA00023163"/>
    </source>
</evidence>
<dbReference type="GO" id="GO:0003677">
    <property type="term" value="F:DNA binding"/>
    <property type="evidence" value="ECO:0007669"/>
    <property type="project" value="UniProtKB-KW"/>
</dbReference>
<keyword evidence="3" id="KW-0804">Transcription</keyword>
<evidence type="ECO:0000313" key="6">
    <source>
        <dbReference type="EMBL" id="GCD40164.1"/>
    </source>
</evidence>
<dbReference type="PRINTS" id="PR00038">
    <property type="entry name" value="HTHLUXR"/>
</dbReference>
<gene>
    <name evidence="6" type="ORF">OEIGOIKO_08021</name>
</gene>
<dbReference type="SUPFAM" id="SSF46894">
    <property type="entry name" value="C-terminal effector domain of the bipartite response regulators"/>
    <property type="match status" value="1"/>
</dbReference>
<feature type="domain" description="HTH luxR-type" evidence="5">
    <location>
        <begin position="176"/>
        <end position="241"/>
    </location>
</feature>
<protein>
    <submittedName>
        <fullName evidence="6">Helix-turn-helix transcriptional regulator</fullName>
    </submittedName>
</protein>
<dbReference type="SMART" id="SM00421">
    <property type="entry name" value="HTH_LUXR"/>
    <property type="match status" value="1"/>
</dbReference>
<dbReference type="EMBL" id="BHZC01000001">
    <property type="protein sequence ID" value="GCD40164.1"/>
    <property type="molecule type" value="Genomic_DNA"/>
</dbReference>
<reference evidence="6 7" key="1">
    <citation type="submission" date="2018-11" db="EMBL/GenBank/DDBJ databases">
        <title>Whole genome sequence of Streptomyces chrestomyceticus NBRC 13444(T).</title>
        <authorList>
            <person name="Komaki H."/>
            <person name="Tamura T."/>
        </authorList>
    </citation>
    <scope>NUCLEOTIDE SEQUENCE [LARGE SCALE GENOMIC DNA]</scope>
    <source>
        <strain evidence="6 7">NBRC 13444</strain>
    </source>
</reference>
<dbReference type="Proteomes" id="UP000287830">
    <property type="component" value="Unassembled WGS sequence"/>
</dbReference>
<dbReference type="GO" id="GO:0006355">
    <property type="term" value="P:regulation of DNA-templated transcription"/>
    <property type="evidence" value="ECO:0007669"/>
    <property type="project" value="InterPro"/>
</dbReference>